<dbReference type="GO" id="GO:0031177">
    <property type="term" value="F:phosphopantetheine binding"/>
    <property type="evidence" value="ECO:0007669"/>
    <property type="project" value="TreeGrafter"/>
</dbReference>
<dbReference type="GO" id="GO:0044550">
    <property type="term" value="P:secondary metabolite biosynthetic process"/>
    <property type="evidence" value="ECO:0007669"/>
    <property type="project" value="TreeGrafter"/>
</dbReference>
<proteinExistence type="predicted"/>
<sequence>MLTDAGVQRIVTEPAYTAIFAKQPELHLFLLDEQENTFAQESMQNLEHINAPEDRAYVIYTSGSTGTPKGVSISHANVQRLFASTEQFYSFNDQDVWTLFHSYAFDFSVWEIWARCCMVASW</sequence>
<protein>
    <recommendedName>
        <fullName evidence="1">AMP-dependent synthetase/ligase domain-containing protein</fullName>
    </recommendedName>
</protein>
<dbReference type="InterPro" id="IPR000873">
    <property type="entry name" value="AMP-dep_synth/lig_dom"/>
</dbReference>
<dbReference type="PANTHER" id="PTHR45527:SF14">
    <property type="entry name" value="PLIPASTATIN SYNTHASE SUBUNIT B"/>
    <property type="match status" value="1"/>
</dbReference>
<dbReference type="InterPro" id="IPR020845">
    <property type="entry name" value="AMP-binding_CS"/>
</dbReference>
<dbReference type="Pfam" id="PF00501">
    <property type="entry name" value="AMP-binding"/>
    <property type="match status" value="1"/>
</dbReference>
<gene>
    <name evidence="2" type="ORF">KDW_58560</name>
</gene>
<dbReference type="SUPFAM" id="SSF56801">
    <property type="entry name" value="Acetyl-CoA synthetase-like"/>
    <property type="match status" value="1"/>
</dbReference>
<name>A0A5J4KQP9_9CHLR</name>
<dbReference type="Gene3D" id="3.40.50.980">
    <property type="match status" value="2"/>
</dbReference>
<dbReference type="Proteomes" id="UP000326912">
    <property type="component" value="Unassembled WGS sequence"/>
</dbReference>
<dbReference type="PROSITE" id="PS00455">
    <property type="entry name" value="AMP_BINDING"/>
    <property type="match status" value="1"/>
</dbReference>
<dbReference type="GO" id="GO:0043041">
    <property type="term" value="P:amino acid activation for nonribosomal peptide biosynthetic process"/>
    <property type="evidence" value="ECO:0007669"/>
    <property type="project" value="TreeGrafter"/>
</dbReference>
<organism evidence="2 3">
    <name type="scientific">Dictyobacter vulcani</name>
    <dbReference type="NCBI Taxonomy" id="2607529"/>
    <lineage>
        <taxon>Bacteria</taxon>
        <taxon>Bacillati</taxon>
        <taxon>Chloroflexota</taxon>
        <taxon>Ktedonobacteria</taxon>
        <taxon>Ktedonobacterales</taxon>
        <taxon>Dictyobacteraceae</taxon>
        <taxon>Dictyobacter</taxon>
    </lineage>
</organism>
<accession>A0A5J4KQP9</accession>
<keyword evidence="3" id="KW-1185">Reference proteome</keyword>
<evidence type="ECO:0000313" key="2">
    <source>
        <dbReference type="EMBL" id="GER91694.1"/>
    </source>
</evidence>
<dbReference type="PRINTS" id="PR00154">
    <property type="entry name" value="AMPBINDING"/>
</dbReference>
<comment type="caution">
    <text evidence="2">The sequence shown here is derived from an EMBL/GenBank/DDBJ whole genome shotgun (WGS) entry which is preliminary data.</text>
</comment>
<dbReference type="EMBL" id="BKZW01000004">
    <property type="protein sequence ID" value="GER91694.1"/>
    <property type="molecule type" value="Genomic_DNA"/>
</dbReference>
<dbReference type="InterPro" id="IPR020459">
    <property type="entry name" value="AMP-binding"/>
</dbReference>
<feature type="domain" description="AMP-dependent synthetase/ligase" evidence="1">
    <location>
        <begin position="2"/>
        <end position="114"/>
    </location>
</feature>
<dbReference type="AlphaFoldDB" id="A0A5J4KQP9"/>
<dbReference type="PANTHER" id="PTHR45527">
    <property type="entry name" value="NONRIBOSOMAL PEPTIDE SYNTHETASE"/>
    <property type="match status" value="1"/>
</dbReference>
<evidence type="ECO:0000313" key="3">
    <source>
        <dbReference type="Proteomes" id="UP000326912"/>
    </source>
</evidence>
<reference evidence="2 3" key="1">
    <citation type="submission" date="2019-10" db="EMBL/GenBank/DDBJ databases">
        <title>Dictyobacter vulcani sp. nov., within the class Ktedonobacteria, isolated from soil of volcanic Mt. Zao.</title>
        <authorList>
            <person name="Zheng Y."/>
            <person name="Wang C.M."/>
            <person name="Sakai Y."/>
            <person name="Abe K."/>
            <person name="Yokota A."/>
            <person name="Yabe S."/>
        </authorList>
    </citation>
    <scope>NUCLEOTIDE SEQUENCE [LARGE SCALE GENOMIC DNA]</scope>
    <source>
        <strain evidence="2 3">W12</strain>
    </source>
</reference>
<dbReference type="GO" id="GO:0005829">
    <property type="term" value="C:cytosol"/>
    <property type="evidence" value="ECO:0007669"/>
    <property type="project" value="TreeGrafter"/>
</dbReference>
<evidence type="ECO:0000259" key="1">
    <source>
        <dbReference type="Pfam" id="PF00501"/>
    </source>
</evidence>